<name>A0A2M4CE61_9DIPT</name>
<dbReference type="EMBL" id="GGFJ01014495">
    <property type="protein sequence ID" value="MBW63636.1"/>
    <property type="molecule type" value="Transcribed_RNA"/>
</dbReference>
<accession>A0A2M4CE61</accession>
<reference evidence="2" key="1">
    <citation type="submission" date="2018-01" db="EMBL/GenBank/DDBJ databases">
        <title>An insight into the sialome of Amazonian anophelines.</title>
        <authorList>
            <person name="Ribeiro J.M."/>
            <person name="Scarpassa V."/>
            <person name="Calvo E."/>
        </authorList>
    </citation>
    <scope>NUCLEOTIDE SEQUENCE</scope>
    <source>
        <tissue evidence="2">Salivary glands</tissue>
    </source>
</reference>
<evidence type="ECO:0000256" key="1">
    <source>
        <dbReference type="SAM" id="SignalP"/>
    </source>
</evidence>
<dbReference type="AlphaFoldDB" id="A0A2M4CE61"/>
<keyword evidence="1" id="KW-0732">Signal</keyword>
<organism evidence="2">
    <name type="scientific">Anopheles marajoara</name>
    <dbReference type="NCBI Taxonomy" id="58244"/>
    <lineage>
        <taxon>Eukaryota</taxon>
        <taxon>Metazoa</taxon>
        <taxon>Ecdysozoa</taxon>
        <taxon>Arthropoda</taxon>
        <taxon>Hexapoda</taxon>
        <taxon>Insecta</taxon>
        <taxon>Pterygota</taxon>
        <taxon>Neoptera</taxon>
        <taxon>Endopterygota</taxon>
        <taxon>Diptera</taxon>
        <taxon>Nematocera</taxon>
        <taxon>Culicoidea</taxon>
        <taxon>Culicidae</taxon>
        <taxon>Anophelinae</taxon>
        <taxon>Anopheles</taxon>
    </lineage>
</organism>
<proteinExistence type="predicted"/>
<evidence type="ECO:0000313" key="2">
    <source>
        <dbReference type="EMBL" id="MBW63636.1"/>
    </source>
</evidence>
<feature type="chain" id="PRO_5014610781" evidence="1">
    <location>
        <begin position="22"/>
        <end position="70"/>
    </location>
</feature>
<protein>
    <submittedName>
        <fullName evidence="2">Putative secreted protein</fullName>
    </submittedName>
</protein>
<feature type="signal peptide" evidence="1">
    <location>
        <begin position="1"/>
        <end position="21"/>
    </location>
</feature>
<sequence>MCCLVHVLLSGSILFLSLSLSEINAPQFDRWQTNSDCTWSSPMTSLRSRDVIDLHDLPRHYATTRVHFPS</sequence>